<proteinExistence type="predicted"/>
<sequence>MQVYLMMFFRVVSSKCKRYFCNCIKSAKHTRVAICRNYHKKGIHDEIVKRRRCARKRPFSKSSVVAVFEVIQKKRIEKFEVCDTIKEASLRYVLILNIYIACQLLPT</sequence>
<evidence type="ECO:0000313" key="1">
    <source>
        <dbReference type="EMBL" id="PKA66010.1"/>
    </source>
</evidence>
<evidence type="ECO:0000313" key="2">
    <source>
        <dbReference type="Proteomes" id="UP000236161"/>
    </source>
</evidence>
<name>A0A2I0BDZ0_9ASPA</name>
<keyword evidence="2" id="KW-1185">Reference proteome</keyword>
<dbReference type="GO" id="GO:0005840">
    <property type="term" value="C:ribosome"/>
    <property type="evidence" value="ECO:0007669"/>
    <property type="project" value="UniProtKB-KW"/>
</dbReference>
<dbReference type="EMBL" id="KZ451888">
    <property type="protein sequence ID" value="PKA66010.1"/>
    <property type="molecule type" value="Genomic_DNA"/>
</dbReference>
<reference evidence="1 2" key="1">
    <citation type="journal article" date="2017" name="Nature">
        <title>The Apostasia genome and the evolution of orchids.</title>
        <authorList>
            <person name="Zhang G.Q."/>
            <person name="Liu K.W."/>
            <person name="Li Z."/>
            <person name="Lohaus R."/>
            <person name="Hsiao Y.Y."/>
            <person name="Niu S.C."/>
            <person name="Wang J.Y."/>
            <person name="Lin Y.C."/>
            <person name="Xu Q."/>
            <person name="Chen L.J."/>
            <person name="Yoshida K."/>
            <person name="Fujiwara S."/>
            <person name="Wang Z.W."/>
            <person name="Zhang Y.Q."/>
            <person name="Mitsuda N."/>
            <person name="Wang M."/>
            <person name="Liu G.H."/>
            <person name="Pecoraro L."/>
            <person name="Huang H.X."/>
            <person name="Xiao X.J."/>
            <person name="Lin M."/>
            <person name="Wu X.Y."/>
            <person name="Wu W.L."/>
            <person name="Chen Y.Y."/>
            <person name="Chang S.B."/>
            <person name="Sakamoto S."/>
            <person name="Ohme-Takagi M."/>
            <person name="Yagi M."/>
            <person name="Zeng S.J."/>
            <person name="Shen C.Y."/>
            <person name="Yeh C.M."/>
            <person name="Luo Y.B."/>
            <person name="Tsai W.C."/>
            <person name="Van de Peer Y."/>
            <person name="Liu Z.J."/>
        </authorList>
    </citation>
    <scope>NUCLEOTIDE SEQUENCE [LARGE SCALE GENOMIC DNA]</scope>
    <source>
        <strain evidence="2">cv. Shenzhen</strain>
        <tissue evidence="1">Stem</tissue>
    </source>
</reference>
<keyword evidence="1" id="KW-0687">Ribonucleoprotein</keyword>
<accession>A0A2I0BDZ0</accession>
<protein>
    <submittedName>
        <fullName evidence="1">60S ribosomal protein L24</fullName>
    </submittedName>
</protein>
<keyword evidence="1" id="KW-0689">Ribosomal protein</keyword>
<dbReference type="OrthoDB" id="1727108at2759"/>
<dbReference type="STRING" id="1088818.A0A2I0BDZ0"/>
<gene>
    <name evidence="1" type="primary">RPL24</name>
    <name evidence="1" type="ORF">AXF42_Ash010419</name>
</gene>
<dbReference type="Proteomes" id="UP000236161">
    <property type="component" value="Unassembled WGS sequence"/>
</dbReference>
<organism evidence="1 2">
    <name type="scientific">Apostasia shenzhenica</name>
    <dbReference type="NCBI Taxonomy" id="1088818"/>
    <lineage>
        <taxon>Eukaryota</taxon>
        <taxon>Viridiplantae</taxon>
        <taxon>Streptophyta</taxon>
        <taxon>Embryophyta</taxon>
        <taxon>Tracheophyta</taxon>
        <taxon>Spermatophyta</taxon>
        <taxon>Magnoliopsida</taxon>
        <taxon>Liliopsida</taxon>
        <taxon>Asparagales</taxon>
        <taxon>Orchidaceae</taxon>
        <taxon>Apostasioideae</taxon>
        <taxon>Apostasia</taxon>
    </lineage>
</organism>
<dbReference type="AlphaFoldDB" id="A0A2I0BDZ0"/>